<evidence type="ECO:0000256" key="9">
    <source>
        <dbReference type="ARBA" id="ARBA00023121"/>
    </source>
</evidence>
<dbReference type="PROSITE" id="PS51847">
    <property type="entry name" value="SMP"/>
    <property type="match status" value="1"/>
</dbReference>
<evidence type="ECO:0000256" key="5">
    <source>
        <dbReference type="ARBA" id="ARBA00022737"/>
    </source>
</evidence>
<keyword evidence="6" id="KW-0256">Endoplasmic reticulum</keyword>
<keyword evidence="5" id="KW-0677">Repeat</keyword>
<keyword evidence="4 12" id="KW-0812">Transmembrane</keyword>
<evidence type="ECO:0000256" key="8">
    <source>
        <dbReference type="ARBA" id="ARBA00023055"/>
    </source>
</evidence>
<gene>
    <name evidence="15" type="ORF">FH972_021010</name>
</gene>
<dbReference type="GO" id="GO:0006869">
    <property type="term" value="P:lipid transport"/>
    <property type="evidence" value="ECO:0007669"/>
    <property type="project" value="UniProtKB-KW"/>
</dbReference>
<dbReference type="PROSITE" id="PS50004">
    <property type="entry name" value="C2"/>
    <property type="match status" value="2"/>
</dbReference>
<comment type="subcellular location">
    <subcellularLocation>
        <location evidence="1">Endoplasmic reticulum membrane</location>
    </subcellularLocation>
</comment>
<evidence type="ECO:0000256" key="12">
    <source>
        <dbReference type="SAM" id="Phobius"/>
    </source>
</evidence>
<dbReference type="CDD" id="cd21676">
    <property type="entry name" value="SMP_Mug190"/>
    <property type="match status" value="1"/>
</dbReference>
<feature type="transmembrane region" description="Helical" evidence="12">
    <location>
        <begin position="214"/>
        <end position="238"/>
    </location>
</feature>
<evidence type="ECO:0000256" key="6">
    <source>
        <dbReference type="ARBA" id="ARBA00022824"/>
    </source>
</evidence>
<proteinExistence type="predicted"/>
<feature type="region of interest" description="Disordered" evidence="11">
    <location>
        <begin position="1"/>
        <end position="138"/>
    </location>
</feature>
<dbReference type="InterPro" id="IPR000008">
    <property type="entry name" value="C2_dom"/>
</dbReference>
<keyword evidence="7 12" id="KW-1133">Transmembrane helix</keyword>
<feature type="compositionally biased region" description="Low complexity" evidence="11">
    <location>
        <begin position="1185"/>
        <end position="1194"/>
    </location>
</feature>
<keyword evidence="2" id="KW-0813">Transport</keyword>
<protein>
    <recommendedName>
        <fullName evidence="17">C2 domain-containing protein</fullName>
    </recommendedName>
</protein>
<dbReference type="InterPro" id="IPR031468">
    <property type="entry name" value="SMP_LBD"/>
</dbReference>
<feature type="compositionally biased region" description="Basic and acidic residues" evidence="11">
    <location>
        <begin position="391"/>
        <end position="412"/>
    </location>
</feature>
<feature type="compositionally biased region" description="Polar residues" evidence="11">
    <location>
        <begin position="85"/>
        <end position="108"/>
    </location>
</feature>
<dbReference type="InterPro" id="IPR037767">
    <property type="entry name" value="C2A_Mug190-like"/>
</dbReference>
<feature type="transmembrane region" description="Helical" evidence="12">
    <location>
        <begin position="250"/>
        <end position="276"/>
    </location>
</feature>
<evidence type="ECO:0008006" key="17">
    <source>
        <dbReference type="Google" id="ProtNLM"/>
    </source>
</evidence>
<dbReference type="CDD" id="cd04052">
    <property type="entry name" value="C2B_Tricalbin-like"/>
    <property type="match status" value="1"/>
</dbReference>
<feature type="region of interest" description="Disordered" evidence="11">
    <location>
        <begin position="1176"/>
        <end position="1232"/>
    </location>
</feature>
<dbReference type="Proteomes" id="UP000327013">
    <property type="component" value="Unassembled WGS sequence"/>
</dbReference>
<keyword evidence="16" id="KW-1185">Reference proteome</keyword>
<evidence type="ECO:0000256" key="2">
    <source>
        <dbReference type="ARBA" id="ARBA00022448"/>
    </source>
</evidence>
<accession>A0A5N6KNQ4</accession>
<dbReference type="InterPro" id="IPR057349">
    <property type="entry name" value="C2_Mug190_3rd"/>
</dbReference>
<dbReference type="GO" id="GO:0061817">
    <property type="term" value="P:endoplasmic reticulum-plasma membrane tethering"/>
    <property type="evidence" value="ECO:0007669"/>
    <property type="project" value="InterPro"/>
</dbReference>
<feature type="compositionally biased region" description="Polar residues" evidence="11">
    <location>
        <begin position="1222"/>
        <end position="1231"/>
    </location>
</feature>
<dbReference type="OrthoDB" id="67700at2759"/>
<dbReference type="InterPro" id="IPR037765">
    <property type="entry name" value="C2B_Tricalbin"/>
</dbReference>
<organism evidence="15 16">
    <name type="scientific">Carpinus fangiana</name>
    <dbReference type="NCBI Taxonomy" id="176857"/>
    <lineage>
        <taxon>Eukaryota</taxon>
        <taxon>Viridiplantae</taxon>
        <taxon>Streptophyta</taxon>
        <taxon>Embryophyta</taxon>
        <taxon>Tracheophyta</taxon>
        <taxon>Spermatophyta</taxon>
        <taxon>Magnoliopsida</taxon>
        <taxon>eudicotyledons</taxon>
        <taxon>Gunneridae</taxon>
        <taxon>Pentapetalae</taxon>
        <taxon>rosids</taxon>
        <taxon>fabids</taxon>
        <taxon>Fagales</taxon>
        <taxon>Betulaceae</taxon>
        <taxon>Carpinus</taxon>
    </lineage>
</organism>
<keyword evidence="10 12" id="KW-0472">Membrane</keyword>
<dbReference type="CDD" id="cd04041">
    <property type="entry name" value="C2A_fungal"/>
    <property type="match status" value="1"/>
</dbReference>
<feature type="compositionally biased region" description="Basic and acidic residues" evidence="11">
    <location>
        <begin position="419"/>
        <end position="437"/>
    </location>
</feature>
<feature type="compositionally biased region" description="Acidic residues" evidence="11">
    <location>
        <begin position="438"/>
        <end position="447"/>
    </location>
</feature>
<evidence type="ECO:0000256" key="1">
    <source>
        <dbReference type="ARBA" id="ARBA00004586"/>
    </source>
</evidence>
<feature type="region of interest" description="Disordered" evidence="11">
    <location>
        <begin position="379"/>
        <end position="471"/>
    </location>
</feature>
<feature type="compositionally biased region" description="Basic and acidic residues" evidence="11">
    <location>
        <begin position="1"/>
        <end position="15"/>
    </location>
</feature>
<evidence type="ECO:0000256" key="4">
    <source>
        <dbReference type="ARBA" id="ARBA00022692"/>
    </source>
</evidence>
<keyword evidence="3" id="KW-0597">Phosphoprotein</keyword>
<evidence type="ECO:0000259" key="13">
    <source>
        <dbReference type="PROSITE" id="PS50004"/>
    </source>
</evidence>
<dbReference type="SUPFAM" id="SSF49562">
    <property type="entry name" value="C2 domain (Calcium/lipid-binding domain, CaLB)"/>
    <property type="match status" value="2"/>
</dbReference>
<evidence type="ECO:0000313" key="16">
    <source>
        <dbReference type="Proteomes" id="UP000327013"/>
    </source>
</evidence>
<feature type="compositionally biased region" description="Basic residues" evidence="11">
    <location>
        <begin position="117"/>
        <end position="129"/>
    </location>
</feature>
<dbReference type="GO" id="GO:0008289">
    <property type="term" value="F:lipid binding"/>
    <property type="evidence" value="ECO:0007669"/>
    <property type="project" value="UniProtKB-KW"/>
</dbReference>
<dbReference type="GO" id="GO:0005789">
    <property type="term" value="C:endoplasmic reticulum membrane"/>
    <property type="evidence" value="ECO:0007669"/>
    <property type="project" value="UniProtKB-SubCell"/>
</dbReference>
<feature type="domain" description="C2" evidence="13">
    <location>
        <begin position="596"/>
        <end position="726"/>
    </location>
</feature>
<comment type="caution">
    <text evidence="15">The sequence shown here is derived from an EMBL/GenBank/DDBJ whole genome shotgun (WGS) entry which is preliminary data.</text>
</comment>
<evidence type="ECO:0000256" key="7">
    <source>
        <dbReference type="ARBA" id="ARBA00022989"/>
    </source>
</evidence>
<keyword evidence="8" id="KW-0445">Lipid transport</keyword>
<dbReference type="Pfam" id="PF00168">
    <property type="entry name" value="C2"/>
    <property type="match status" value="2"/>
</dbReference>
<reference evidence="15 16" key="1">
    <citation type="submission" date="2019-06" db="EMBL/GenBank/DDBJ databases">
        <title>A chromosomal-level reference genome of Carpinus fangiana (Coryloideae, Betulaceae).</title>
        <authorList>
            <person name="Yang X."/>
            <person name="Wang Z."/>
            <person name="Zhang L."/>
            <person name="Hao G."/>
            <person name="Liu J."/>
            <person name="Yang Y."/>
        </authorList>
    </citation>
    <scope>NUCLEOTIDE SEQUENCE [LARGE SCALE GENOMIC DNA]</scope>
    <source>
        <strain evidence="15">Cfa_2016G</strain>
        <tissue evidence="15">Leaf</tissue>
    </source>
</reference>
<feature type="domain" description="C2" evidence="13">
    <location>
        <begin position="811"/>
        <end position="946"/>
    </location>
</feature>
<dbReference type="SMART" id="SM00239">
    <property type="entry name" value="C2"/>
    <property type="match status" value="2"/>
</dbReference>
<dbReference type="InterPro" id="IPR035892">
    <property type="entry name" value="C2_domain_sf"/>
</dbReference>
<evidence type="ECO:0000256" key="10">
    <source>
        <dbReference type="ARBA" id="ARBA00023136"/>
    </source>
</evidence>
<dbReference type="Pfam" id="PF25669">
    <property type="entry name" value="SMP_MUG190-like"/>
    <property type="match status" value="2"/>
</dbReference>
<keyword evidence="9" id="KW-0446">Lipid-binding</keyword>
<dbReference type="PANTHER" id="PTHR47348">
    <property type="entry name" value="MEIOTICALLY UP-REGULATED GENE 190 PROTEIN"/>
    <property type="match status" value="1"/>
</dbReference>
<dbReference type="Gene3D" id="2.60.40.150">
    <property type="entry name" value="C2 domain"/>
    <property type="match status" value="2"/>
</dbReference>
<sequence>MSGTDDIVRTRKDFRAPYGGKNHVPTVQQYRQSKQDQQGGSDGNGLEESSKKSQAWGSAYQWWYGKDGQDDQDQPGKSASDAGGPTNSDQPRSAKQNDDQLATDTSQVAPGAADPKARRKEMKHGGRSRANRDVTDPVTHLPITIHDYTDTDLKAVDEGSDTPRGLKRLTMKLRGKTDTGFSEAHIDQQDGHHAMQQNFPPPEYGHLKDDLDKIYLVAVCSSVGGIIAVGVLTLAARIMLSQLLDKNSSLFVVFGVKWVLLTISPVILSVFIFAGVQTWARRHSRDLLEDDIWQSNNAYLKKNYSKSTESTQWLNEFLGSVWPLVNPDLFLSLADTLEDVMQASLPSLVRMVSVEDLGQGSESMRILGIRWLPKAAAAKSVSNQGVLESDTDGKSEIPDNDDGSRRHNKDPSEENDEPQTAKKNDSGGHEDTEKDAEGREEETEEQADGQQQGNDDDENEDGVQDGMEAEEGDFVNLEIAFAYKPREQRKTFRDRSKNAHLLMVFYLPGGIKIPVWVELRGLVGTMRMRSQLTPDPPFLALSTITLLGQPKVDVSCIPLNKKGLNIMDVPLISNFVQSAVDAAMSEYVAPKSLTLDLKAMLAGDDFKKDTTARGVIIVKIKRAFDFKAGDMSIPFFKEGSSDGYVSVGWAKFGKPVFSTRVIVNDMEPWWMEEAQLLVGPEELDAGESLRLQLWDSDRLTADDDLGRIEVPVKDIMRSDDSNGKMYDREDPFKALKAGETMPGRCEWSVGYFSKTRLLDYQMEEQKVYPNCHTREELKETVYRKAERKLRQAVKDERAEIEQLKEDDYNTAQTEIISSTRPAEDYPSGLLSIQIHQITGLGVEALSRSRENDGGEAEGEEEDADTLPSSYATIILNGKKTYKTRVKPKNAKPFFNAGCERFIRDWRNTEVYISVRDARIHENDPILGLVYLPLAKLLRDQKTSHFHSFFPLTGGVGYGRVRISCVFRSVQLQAPEAALGWDYGTVSVEKSIVGMSGLPKDLHSCKLRLRTPIGYGKMHASKNANNEDQQVDGVWESRHDRPVMIPVRNRYSVCVLIEFRHASRGLFGGEKSPAFAVLWLQDIPDDKQSEVILPVFKGDMWRATASALPEEKRGEKLGEIKFTVTFLRGLGHWHRPLAKKNVDVANVFELLDAATDNNLIDGIVGEGIAGKKDFRQHSTKHEPLSESDTSDTGSDSNDDDANPRGMGESSFNDGESSGVAAANSENAHSSKTLGGIVNEAKAYKRHKEQLHRRHRGVMQWKGARTVDWMKSKTGSISHRLSGAFDYKEREPDIETEA</sequence>
<feature type="domain" description="SMP-LTD" evidence="14">
    <location>
        <begin position="307"/>
        <end position="598"/>
    </location>
</feature>
<evidence type="ECO:0000256" key="11">
    <source>
        <dbReference type="SAM" id="MobiDB-lite"/>
    </source>
</evidence>
<name>A0A5N6KNQ4_9ROSI</name>
<dbReference type="PANTHER" id="PTHR47348:SF2">
    <property type="entry name" value="MEIOTICALLY UP-REGULATED 190 PROTEIN"/>
    <property type="match status" value="1"/>
</dbReference>
<evidence type="ECO:0000259" key="14">
    <source>
        <dbReference type="PROSITE" id="PS51847"/>
    </source>
</evidence>
<feature type="transmembrane region" description="Helical" evidence="12">
    <location>
        <begin position="499"/>
        <end position="517"/>
    </location>
</feature>
<dbReference type="Pfam" id="PF25331">
    <property type="entry name" value="C2_Mug190_3rd"/>
    <property type="match status" value="1"/>
</dbReference>
<evidence type="ECO:0000313" key="15">
    <source>
        <dbReference type="EMBL" id="KAB8336700.1"/>
    </source>
</evidence>
<evidence type="ECO:0000256" key="3">
    <source>
        <dbReference type="ARBA" id="ARBA00022553"/>
    </source>
</evidence>
<dbReference type="EMBL" id="VIBQ01000009">
    <property type="protein sequence ID" value="KAB8336700.1"/>
    <property type="molecule type" value="Genomic_DNA"/>
</dbReference>
<feature type="compositionally biased region" description="Acidic residues" evidence="11">
    <location>
        <begin position="454"/>
        <end position="471"/>
    </location>
</feature>